<keyword evidence="3" id="KW-1185">Reference proteome</keyword>
<feature type="domain" description="GP-PDE" evidence="1">
    <location>
        <begin position="1"/>
        <end position="236"/>
    </location>
</feature>
<dbReference type="RefSeq" id="WP_018582363.1">
    <property type="nucleotide sequence ID" value="NZ_LDYD01000003.1"/>
</dbReference>
<evidence type="ECO:0000259" key="1">
    <source>
        <dbReference type="PROSITE" id="PS51704"/>
    </source>
</evidence>
<keyword evidence="2" id="KW-0378">Hydrolase</keyword>
<gene>
    <name evidence="2" type="primary">ugpQ</name>
    <name evidence="2" type="ORF">NCTC11862_00820</name>
</gene>
<dbReference type="PROSITE" id="PS51704">
    <property type="entry name" value="GP_PDE"/>
    <property type="match status" value="1"/>
</dbReference>
<dbReference type="InterPro" id="IPR030395">
    <property type="entry name" value="GP_PDE_dom"/>
</dbReference>
<dbReference type="EMBL" id="UFXQ01000001">
    <property type="protein sequence ID" value="STC69043.1"/>
    <property type="molecule type" value="Genomic_DNA"/>
</dbReference>
<name>A0A376CL33_9CORY</name>
<accession>A0A376CL33</accession>
<dbReference type="EC" id="3.1.4.46" evidence="2"/>
<evidence type="ECO:0000313" key="3">
    <source>
        <dbReference type="Proteomes" id="UP000254467"/>
    </source>
</evidence>
<dbReference type="InterPro" id="IPR017946">
    <property type="entry name" value="PLC-like_Pdiesterase_TIM-brl"/>
</dbReference>
<dbReference type="PANTHER" id="PTHR46211:SF13">
    <property type="entry name" value="GLYCEROPHOSPHODIESTER PHOSPHODIESTERASE 1-RELATED"/>
    <property type="match status" value="1"/>
</dbReference>
<protein>
    <submittedName>
        <fullName evidence="2">Glycerophosphoryl diester phosphodiesterase</fullName>
        <ecNumber evidence="2">3.1.4.46</ecNumber>
    </submittedName>
</protein>
<dbReference type="PANTHER" id="PTHR46211">
    <property type="entry name" value="GLYCEROPHOSPHORYL DIESTER PHOSPHODIESTERASE"/>
    <property type="match status" value="1"/>
</dbReference>
<dbReference type="AlphaFoldDB" id="A0A376CL33"/>
<organism evidence="2 3">
    <name type="scientific">Corynebacterium pilosum</name>
    <dbReference type="NCBI Taxonomy" id="35756"/>
    <lineage>
        <taxon>Bacteria</taxon>
        <taxon>Bacillati</taxon>
        <taxon>Actinomycetota</taxon>
        <taxon>Actinomycetes</taxon>
        <taxon>Mycobacteriales</taxon>
        <taxon>Corynebacteriaceae</taxon>
        <taxon>Corynebacterium</taxon>
    </lineage>
</organism>
<reference evidence="2 3" key="1">
    <citation type="submission" date="2018-06" db="EMBL/GenBank/DDBJ databases">
        <authorList>
            <consortium name="Pathogen Informatics"/>
            <person name="Doyle S."/>
        </authorList>
    </citation>
    <scope>NUCLEOTIDE SEQUENCE [LARGE SCALE GENOMIC DNA]</scope>
    <source>
        <strain evidence="2 3">NCTC11862</strain>
    </source>
</reference>
<dbReference type="GO" id="GO:0006629">
    <property type="term" value="P:lipid metabolic process"/>
    <property type="evidence" value="ECO:0007669"/>
    <property type="project" value="InterPro"/>
</dbReference>
<sequence length="237" mass="26759">MKIVAHRGYSGKYPELSFRAFEEALKLPIDGIECDVRLTRDGKVVVQHDKTIDRTSDGTGLVAKMDFAELRKVNIGTPEDPQQIMLLDELLELLQDYPDKELYLETKHPTRFGSEIEEQVALRLRYAGLHEDPRVSLISFARAAIRRFTALLPALDSYYLIDPRDRIFRSTRRLFCAPVGVGPSVAQAKSEQDVVGLGGLPTYIWTVDEPEDMVWCRDAGVDVLATNLPELALETLR</sequence>
<dbReference type="STRING" id="35756.GCA_001044155_00566"/>
<dbReference type="GO" id="GO:0008889">
    <property type="term" value="F:glycerophosphodiester phosphodiesterase activity"/>
    <property type="evidence" value="ECO:0007669"/>
    <property type="project" value="UniProtKB-EC"/>
</dbReference>
<dbReference type="OrthoDB" id="9758957at2"/>
<dbReference type="Proteomes" id="UP000254467">
    <property type="component" value="Unassembled WGS sequence"/>
</dbReference>
<dbReference type="Pfam" id="PF03009">
    <property type="entry name" value="GDPD"/>
    <property type="match status" value="1"/>
</dbReference>
<dbReference type="SUPFAM" id="SSF51695">
    <property type="entry name" value="PLC-like phosphodiesterases"/>
    <property type="match status" value="1"/>
</dbReference>
<proteinExistence type="predicted"/>
<evidence type="ECO:0000313" key="2">
    <source>
        <dbReference type="EMBL" id="STC69043.1"/>
    </source>
</evidence>
<dbReference type="Gene3D" id="3.20.20.190">
    <property type="entry name" value="Phosphatidylinositol (PI) phosphodiesterase"/>
    <property type="match status" value="1"/>
</dbReference>